<protein>
    <submittedName>
        <fullName evidence="1">Uncharacterized protein</fullName>
    </submittedName>
</protein>
<name>A0A8S5URU9_9CAUD</name>
<organism evidence="1">
    <name type="scientific">Siphoviridae sp. cthae16</name>
    <dbReference type="NCBI Taxonomy" id="2825617"/>
    <lineage>
        <taxon>Viruses</taxon>
        <taxon>Duplodnaviria</taxon>
        <taxon>Heunggongvirae</taxon>
        <taxon>Uroviricota</taxon>
        <taxon>Caudoviricetes</taxon>
    </lineage>
</organism>
<accession>A0A8S5URU9</accession>
<sequence length="45" mass="5474">MSFCEVHYYNILFSQCCQVVSIHFVKFVYFAYREVYNPLKEVILC</sequence>
<proteinExistence type="predicted"/>
<evidence type="ECO:0000313" key="1">
    <source>
        <dbReference type="EMBL" id="DAF97130.1"/>
    </source>
</evidence>
<reference evidence="1" key="1">
    <citation type="journal article" date="2021" name="Proc. Natl. Acad. Sci. U.S.A.">
        <title>A Catalog of Tens of Thousands of Viruses from Human Metagenomes Reveals Hidden Associations with Chronic Diseases.</title>
        <authorList>
            <person name="Tisza M.J."/>
            <person name="Buck C.B."/>
        </authorList>
    </citation>
    <scope>NUCLEOTIDE SEQUENCE</scope>
    <source>
        <strain evidence="1">Cthae16</strain>
    </source>
</reference>
<dbReference type="EMBL" id="BK016126">
    <property type="protein sequence ID" value="DAF97130.1"/>
    <property type="molecule type" value="Genomic_DNA"/>
</dbReference>